<accession>A0A1E7FLR4</accession>
<keyword evidence="2" id="KW-1185">Reference proteome</keyword>
<dbReference type="Proteomes" id="UP000095751">
    <property type="component" value="Unassembled WGS sequence"/>
</dbReference>
<name>A0A1E7FLR4_9STRA</name>
<dbReference type="InParanoid" id="A0A1E7FLR4"/>
<evidence type="ECO:0000313" key="1">
    <source>
        <dbReference type="EMBL" id="OEU19077.1"/>
    </source>
</evidence>
<organism evidence="1 2">
    <name type="scientific">Fragilariopsis cylindrus CCMP1102</name>
    <dbReference type="NCBI Taxonomy" id="635003"/>
    <lineage>
        <taxon>Eukaryota</taxon>
        <taxon>Sar</taxon>
        <taxon>Stramenopiles</taxon>
        <taxon>Ochrophyta</taxon>
        <taxon>Bacillariophyta</taxon>
        <taxon>Bacillariophyceae</taxon>
        <taxon>Bacillariophycidae</taxon>
        <taxon>Bacillariales</taxon>
        <taxon>Bacillariaceae</taxon>
        <taxon>Fragilariopsis</taxon>
    </lineage>
</organism>
<reference evidence="1 2" key="1">
    <citation type="submission" date="2016-09" db="EMBL/GenBank/DDBJ databases">
        <title>Extensive genetic diversity and differential bi-allelic expression allows diatom success in the polar Southern Ocean.</title>
        <authorList>
            <consortium name="DOE Joint Genome Institute"/>
            <person name="Mock T."/>
            <person name="Otillar R.P."/>
            <person name="Strauss J."/>
            <person name="Dupont C."/>
            <person name="Frickenhaus S."/>
            <person name="Maumus F."/>
            <person name="Mcmullan M."/>
            <person name="Sanges R."/>
            <person name="Schmutz J."/>
            <person name="Toseland A."/>
            <person name="Valas R."/>
            <person name="Veluchamy A."/>
            <person name="Ward B.J."/>
            <person name="Allen A."/>
            <person name="Barry K."/>
            <person name="Falciatore A."/>
            <person name="Ferrante M."/>
            <person name="Fortunato A.E."/>
            <person name="Gloeckner G."/>
            <person name="Gruber A."/>
            <person name="Hipkin R."/>
            <person name="Janech M."/>
            <person name="Kroth P."/>
            <person name="Leese F."/>
            <person name="Lindquist E."/>
            <person name="Lyon B.R."/>
            <person name="Martin J."/>
            <person name="Mayer C."/>
            <person name="Parker M."/>
            <person name="Quesneville H."/>
            <person name="Raymond J."/>
            <person name="Uhlig C."/>
            <person name="Valentin K.U."/>
            <person name="Worden A.Z."/>
            <person name="Armbrust E.V."/>
            <person name="Bowler C."/>
            <person name="Green B."/>
            <person name="Moulton V."/>
            <person name="Van Oosterhout C."/>
            <person name="Grigoriev I."/>
        </authorList>
    </citation>
    <scope>NUCLEOTIDE SEQUENCE [LARGE SCALE GENOMIC DNA]</scope>
    <source>
        <strain evidence="1 2">CCMP1102</strain>
    </source>
</reference>
<dbReference type="KEGG" id="fcy:FRACYDRAFT_237370"/>
<dbReference type="AlphaFoldDB" id="A0A1E7FLR4"/>
<sequence length="124" mass="13304">MKTSFSVKVTGSITVSIEPSNEDGGGGGAADVDDNSGNVLVDVLLKSLVNDAIKKYAGDNGTTVDNPTRDCFNLKKLNHFESKNVFGFHLVVRVELENSIIANEAGIWDLLRTPSKINNIVAQL</sequence>
<dbReference type="EMBL" id="KV784356">
    <property type="protein sequence ID" value="OEU19077.1"/>
    <property type="molecule type" value="Genomic_DNA"/>
</dbReference>
<gene>
    <name evidence="1" type="ORF">FRACYDRAFT_237370</name>
</gene>
<evidence type="ECO:0000313" key="2">
    <source>
        <dbReference type="Proteomes" id="UP000095751"/>
    </source>
</evidence>
<protein>
    <submittedName>
        <fullName evidence="1">Uncharacterized protein</fullName>
    </submittedName>
</protein>
<proteinExistence type="predicted"/>